<protein>
    <submittedName>
        <fullName evidence="4">DUF971 domain-containing protein</fullName>
    </submittedName>
</protein>
<dbReference type="RefSeq" id="WP_138320275.1">
    <property type="nucleotide sequence ID" value="NZ_VCBC01000011.1"/>
</dbReference>
<dbReference type="InterPro" id="IPR010376">
    <property type="entry name" value="GBBH-like_N"/>
</dbReference>
<comment type="caution">
    <text evidence="4">The sequence shown here is derived from an EMBL/GenBank/DDBJ whole genome shotgun (WGS) entry which is preliminary data.</text>
</comment>
<dbReference type="Proteomes" id="UP000307790">
    <property type="component" value="Unassembled WGS sequence"/>
</dbReference>
<keyword evidence="2" id="KW-0408">Iron</keyword>
<dbReference type="GO" id="GO:0046872">
    <property type="term" value="F:metal ion binding"/>
    <property type="evidence" value="ECO:0007669"/>
    <property type="project" value="UniProtKB-KW"/>
</dbReference>
<evidence type="ECO:0000313" key="5">
    <source>
        <dbReference type="Proteomes" id="UP000307790"/>
    </source>
</evidence>
<evidence type="ECO:0000256" key="2">
    <source>
        <dbReference type="ARBA" id="ARBA00023004"/>
    </source>
</evidence>
<keyword evidence="5" id="KW-1185">Reference proteome</keyword>
<dbReference type="InterPro" id="IPR038492">
    <property type="entry name" value="GBBH-like_N_sf"/>
</dbReference>
<proteinExistence type="predicted"/>
<organism evidence="4 5">
    <name type="scientific">Thalassotalea litorea</name>
    <dbReference type="NCBI Taxonomy" id="2020715"/>
    <lineage>
        <taxon>Bacteria</taxon>
        <taxon>Pseudomonadati</taxon>
        <taxon>Pseudomonadota</taxon>
        <taxon>Gammaproteobacteria</taxon>
        <taxon>Alteromonadales</taxon>
        <taxon>Colwelliaceae</taxon>
        <taxon>Thalassotalea</taxon>
    </lineage>
</organism>
<name>A0A5R9IG82_9GAMM</name>
<reference evidence="4 5" key="1">
    <citation type="submission" date="2019-05" db="EMBL/GenBank/DDBJ databases">
        <title>Genome sequences of Thalassotalea litorea 1K03283.</title>
        <authorList>
            <person name="Zhang D."/>
        </authorList>
    </citation>
    <scope>NUCLEOTIDE SEQUENCE [LARGE SCALE GENOMIC DNA]</scope>
    <source>
        <strain evidence="4 5">MCCC 1K03283</strain>
    </source>
</reference>
<dbReference type="Gene3D" id="3.30.2020.30">
    <property type="match status" value="1"/>
</dbReference>
<accession>A0A5R9IG82</accession>
<dbReference type="EMBL" id="VCBC01000011">
    <property type="protein sequence ID" value="TLU64292.1"/>
    <property type="molecule type" value="Genomic_DNA"/>
</dbReference>
<keyword evidence="1" id="KW-0479">Metal-binding</keyword>
<dbReference type="PANTHER" id="PTHR35303">
    <property type="entry name" value="OS02G0197800 PROTEIN"/>
    <property type="match status" value="1"/>
</dbReference>
<dbReference type="PANTHER" id="PTHR35303:SF5">
    <property type="entry name" value="OS02G0197800 PROTEIN"/>
    <property type="match status" value="1"/>
</dbReference>
<feature type="domain" description="Gamma-butyrobetaine hydroxylase-like N-terminal" evidence="3">
    <location>
        <begin position="8"/>
        <end position="82"/>
    </location>
</feature>
<gene>
    <name evidence="4" type="ORF">FE810_11855</name>
</gene>
<dbReference type="Pfam" id="PF06155">
    <property type="entry name" value="GBBH-like_N"/>
    <property type="match status" value="1"/>
</dbReference>
<evidence type="ECO:0000259" key="3">
    <source>
        <dbReference type="Pfam" id="PF06155"/>
    </source>
</evidence>
<evidence type="ECO:0000256" key="1">
    <source>
        <dbReference type="ARBA" id="ARBA00022723"/>
    </source>
</evidence>
<dbReference type="OrthoDB" id="9794178at2"/>
<sequence>MAVTDIVYNKAKRSVMLTFDDDFAADISAEFLRVYSPLEQTSVKGKPKPPLSNKKLVAISAIDNVGKHGVRIQFDDGHQAVYRDMLLHEFAHNQNRLWQEYIDALAVTGFTREAKIEITQL</sequence>
<evidence type="ECO:0000313" key="4">
    <source>
        <dbReference type="EMBL" id="TLU64292.1"/>
    </source>
</evidence>
<dbReference type="AlphaFoldDB" id="A0A5R9IG82"/>